<evidence type="ECO:0000256" key="5">
    <source>
        <dbReference type="ARBA" id="ARBA00023136"/>
    </source>
</evidence>
<dbReference type="CDD" id="cd06581">
    <property type="entry name" value="TM_PBP1_LivM_like"/>
    <property type="match status" value="1"/>
</dbReference>
<feature type="transmembrane region" description="Helical" evidence="6">
    <location>
        <begin position="289"/>
        <end position="307"/>
    </location>
</feature>
<dbReference type="Pfam" id="PF02653">
    <property type="entry name" value="BPD_transp_2"/>
    <property type="match status" value="1"/>
</dbReference>
<keyword evidence="3 6" id="KW-0812">Transmembrane</keyword>
<sequence length="331" mass="35280">MHEGSVLMRSLIGVVVTILGLMALCVAPSFLNDYGRSVLVIFMINAILVMSYRLITTTGGWSFAHVAFMGLSAYTMALMTTATPPWSFWLALLAGPCVAGAVALALAFPVLRTRQHYFFLITFAASEAINQCFVQFDTITGGPNGIAFIPRPGSLLGLNLSEPARYYELVLCLAVVLGLILYLIDRSKIGAIMRAVAGNEDLSESIGINTQGFRILAFVVGAGIAGVAGVLFAAYNGIINPPDFGPGVMFKIVAAAIVGGTSTFYGPLLGLLCLTVLEEASRNQAELIPLLWGVTVVAVLLLSPGGLETLIDRRLRVQRSLLTRRRPGRGV</sequence>
<evidence type="ECO:0000313" key="7">
    <source>
        <dbReference type="EMBL" id="SNB52657.1"/>
    </source>
</evidence>
<dbReference type="AlphaFoldDB" id="A0A212Q004"/>
<evidence type="ECO:0000256" key="3">
    <source>
        <dbReference type="ARBA" id="ARBA00022692"/>
    </source>
</evidence>
<gene>
    <name evidence="7" type="ORF">SAMN07250955_101291</name>
</gene>
<keyword evidence="2" id="KW-1003">Cell membrane</keyword>
<protein>
    <submittedName>
        <fullName evidence="7">Amino acid/amide ABC transporter membrane protein 2, HAAT family</fullName>
    </submittedName>
</protein>
<keyword evidence="5 6" id="KW-0472">Membrane</keyword>
<feature type="transmembrane region" description="Helical" evidence="6">
    <location>
        <begin position="37"/>
        <end position="55"/>
    </location>
</feature>
<dbReference type="GO" id="GO:0005886">
    <property type="term" value="C:plasma membrane"/>
    <property type="evidence" value="ECO:0007669"/>
    <property type="project" value="UniProtKB-SubCell"/>
</dbReference>
<dbReference type="PANTHER" id="PTHR30482:SF20">
    <property type="entry name" value="HIGH-AFFINITY BRANCHED-CHAIN AMINO ACID TRANSPORT SYSTEM PERMEASE PROTEIN LIVM"/>
    <property type="match status" value="1"/>
</dbReference>
<reference evidence="7 8" key="1">
    <citation type="submission" date="2017-06" db="EMBL/GenBank/DDBJ databases">
        <authorList>
            <person name="Kim H.J."/>
            <person name="Triplett B.A."/>
        </authorList>
    </citation>
    <scope>NUCLEOTIDE SEQUENCE [LARGE SCALE GENOMIC DNA]</scope>
    <source>
        <strain evidence="7 8">B29T1</strain>
    </source>
</reference>
<comment type="subcellular location">
    <subcellularLocation>
        <location evidence="1">Cell membrane</location>
        <topology evidence="1">Multi-pass membrane protein</topology>
    </subcellularLocation>
</comment>
<evidence type="ECO:0000256" key="6">
    <source>
        <dbReference type="SAM" id="Phobius"/>
    </source>
</evidence>
<name>A0A212Q004_9PROT</name>
<dbReference type="PANTHER" id="PTHR30482">
    <property type="entry name" value="HIGH-AFFINITY BRANCHED-CHAIN AMINO ACID TRANSPORT SYSTEM PERMEASE"/>
    <property type="match status" value="1"/>
</dbReference>
<evidence type="ECO:0000256" key="1">
    <source>
        <dbReference type="ARBA" id="ARBA00004651"/>
    </source>
</evidence>
<dbReference type="RefSeq" id="WP_165769359.1">
    <property type="nucleotide sequence ID" value="NZ_FYEH01000001.1"/>
</dbReference>
<accession>A0A212Q004</accession>
<feature type="transmembrane region" description="Helical" evidence="6">
    <location>
        <begin position="12"/>
        <end position="31"/>
    </location>
</feature>
<organism evidence="7 8">
    <name type="scientific">Arboricoccus pini</name>
    <dbReference type="NCBI Taxonomy" id="1963835"/>
    <lineage>
        <taxon>Bacteria</taxon>
        <taxon>Pseudomonadati</taxon>
        <taxon>Pseudomonadota</taxon>
        <taxon>Alphaproteobacteria</taxon>
        <taxon>Geminicoccales</taxon>
        <taxon>Geminicoccaceae</taxon>
        <taxon>Arboricoccus</taxon>
    </lineage>
</organism>
<feature type="transmembrane region" description="Helical" evidence="6">
    <location>
        <begin position="88"/>
        <end position="110"/>
    </location>
</feature>
<feature type="transmembrane region" description="Helical" evidence="6">
    <location>
        <begin position="62"/>
        <end position="82"/>
    </location>
</feature>
<evidence type="ECO:0000313" key="8">
    <source>
        <dbReference type="Proteomes" id="UP000197065"/>
    </source>
</evidence>
<feature type="transmembrane region" description="Helical" evidence="6">
    <location>
        <begin position="250"/>
        <end position="277"/>
    </location>
</feature>
<proteinExistence type="predicted"/>
<dbReference type="InterPro" id="IPR043428">
    <property type="entry name" value="LivM-like"/>
</dbReference>
<dbReference type="Proteomes" id="UP000197065">
    <property type="component" value="Unassembled WGS sequence"/>
</dbReference>
<dbReference type="EMBL" id="FYEH01000001">
    <property type="protein sequence ID" value="SNB52657.1"/>
    <property type="molecule type" value="Genomic_DNA"/>
</dbReference>
<feature type="transmembrane region" description="Helical" evidence="6">
    <location>
        <begin position="166"/>
        <end position="184"/>
    </location>
</feature>
<dbReference type="InterPro" id="IPR001851">
    <property type="entry name" value="ABC_transp_permease"/>
</dbReference>
<evidence type="ECO:0000256" key="4">
    <source>
        <dbReference type="ARBA" id="ARBA00022989"/>
    </source>
</evidence>
<feature type="transmembrane region" description="Helical" evidence="6">
    <location>
        <begin position="117"/>
        <end position="136"/>
    </location>
</feature>
<evidence type="ECO:0000256" key="2">
    <source>
        <dbReference type="ARBA" id="ARBA00022475"/>
    </source>
</evidence>
<feature type="transmembrane region" description="Helical" evidence="6">
    <location>
        <begin position="215"/>
        <end position="238"/>
    </location>
</feature>
<keyword evidence="4 6" id="KW-1133">Transmembrane helix</keyword>
<dbReference type="GO" id="GO:0015658">
    <property type="term" value="F:branched-chain amino acid transmembrane transporter activity"/>
    <property type="evidence" value="ECO:0007669"/>
    <property type="project" value="InterPro"/>
</dbReference>
<keyword evidence="8" id="KW-1185">Reference proteome</keyword>